<gene>
    <name evidence="2" type="ORF">KDA27_26290</name>
</gene>
<dbReference type="InterPro" id="IPR006342">
    <property type="entry name" value="FkbM_mtfrase"/>
</dbReference>
<dbReference type="PANTHER" id="PTHR34203">
    <property type="entry name" value="METHYLTRANSFERASE, FKBM FAMILY PROTEIN"/>
    <property type="match status" value="1"/>
</dbReference>
<dbReference type="Proteomes" id="UP000739538">
    <property type="component" value="Unassembled WGS sequence"/>
</dbReference>
<comment type="caution">
    <text evidence="2">The sequence shown here is derived from an EMBL/GenBank/DDBJ whole genome shotgun (WGS) entry which is preliminary data.</text>
</comment>
<reference evidence="2" key="2">
    <citation type="journal article" date="2021" name="Microbiome">
        <title>Successional dynamics and alternative stable states in a saline activated sludge microbial community over 9 years.</title>
        <authorList>
            <person name="Wang Y."/>
            <person name="Ye J."/>
            <person name="Ju F."/>
            <person name="Liu L."/>
            <person name="Boyd J.A."/>
            <person name="Deng Y."/>
            <person name="Parks D.H."/>
            <person name="Jiang X."/>
            <person name="Yin X."/>
            <person name="Woodcroft B.J."/>
            <person name="Tyson G.W."/>
            <person name="Hugenholtz P."/>
            <person name="Polz M.F."/>
            <person name="Zhang T."/>
        </authorList>
    </citation>
    <scope>NUCLEOTIDE SEQUENCE</scope>
    <source>
        <strain evidence="2">HKST-UBA02</strain>
    </source>
</reference>
<keyword evidence="2" id="KW-0808">Transferase</keyword>
<dbReference type="AlphaFoldDB" id="A0A956NLF6"/>
<accession>A0A956NLF6</accession>
<reference evidence="2" key="1">
    <citation type="submission" date="2020-04" db="EMBL/GenBank/DDBJ databases">
        <authorList>
            <person name="Zhang T."/>
        </authorList>
    </citation>
    <scope>NUCLEOTIDE SEQUENCE</scope>
    <source>
        <strain evidence="2">HKST-UBA02</strain>
    </source>
</reference>
<protein>
    <submittedName>
        <fullName evidence="2">FkbM family methyltransferase</fullName>
    </submittedName>
</protein>
<dbReference type="EMBL" id="JAGQHS010000314">
    <property type="protein sequence ID" value="MCA9759330.1"/>
    <property type="molecule type" value="Genomic_DNA"/>
</dbReference>
<keyword evidence="2" id="KW-0489">Methyltransferase</keyword>
<dbReference type="GO" id="GO:0008168">
    <property type="term" value="F:methyltransferase activity"/>
    <property type="evidence" value="ECO:0007669"/>
    <property type="project" value="UniProtKB-KW"/>
</dbReference>
<dbReference type="Gene3D" id="3.40.50.150">
    <property type="entry name" value="Vaccinia Virus protein VP39"/>
    <property type="match status" value="1"/>
</dbReference>
<dbReference type="PANTHER" id="PTHR34203:SF15">
    <property type="entry name" value="SLL1173 PROTEIN"/>
    <property type="match status" value="1"/>
</dbReference>
<evidence type="ECO:0000313" key="3">
    <source>
        <dbReference type="Proteomes" id="UP000739538"/>
    </source>
</evidence>
<feature type="domain" description="Methyltransferase FkbM" evidence="1">
    <location>
        <begin position="90"/>
        <end position="242"/>
    </location>
</feature>
<dbReference type="Pfam" id="PF05050">
    <property type="entry name" value="Methyltransf_21"/>
    <property type="match status" value="1"/>
</dbReference>
<dbReference type="SUPFAM" id="SSF53335">
    <property type="entry name" value="S-adenosyl-L-methionine-dependent methyltransferases"/>
    <property type="match status" value="1"/>
</dbReference>
<name>A0A956NLF6_UNCEI</name>
<organism evidence="2 3">
    <name type="scientific">Eiseniibacteriota bacterium</name>
    <dbReference type="NCBI Taxonomy" id="2212470"/>
    <lineage>
        <taxon>Bacteria</taxon>
        <taxon>Candidatus Eiseniibacteriota</taxon>
    </lineage>
</organism>
<dbReference type="InterPro" id="IPR029063">
    <property type="entry name" value="SAM-dependent_MTases_sf"/>
</dbReference>
<dbReference type="InterPro" id="IPR052514">
    <property type="entry name" value="SAM-dependent_MTase"/>
</dbReference>
<sequence>MAIAPKGSLKHRLKNVDWVYRLYGDLDLFRKHGSLRPTKAKILGSSNVLFADPTEPRGRGLLRDSCAGQPEVKAMWMRILDHVSPDIVLDVGVNYGEFLFMPTYAPGTRIYGVEAAPALEPFLRKSREHHPNREQIELVFAAAGPTHGGTLVFHVDPGSSGKSSVVVESEGGESIDVEVPCISIDGLLAPVLTGGRDTSTADERIRPVLAFKIDVESYEEEVLSGMTSTLDSCDAVGLIEFDPPRLLSLDRSPDGFLDRLRQHFSVWALQRGTTPRPIRKRADLVDPDDVADLVLVGSQELGQKLGLTSEDDRR</sequence>
<dbReference type="GO" id="GO:0032259">
    <property type="term" value="P:methylation"/>
    <property type="evidence" value="ECO:0007669"/>
    <property type="project" value="UniProtKB-KW"/>
</dbReference>
<proteinExistence type="predicted"/>
<dbReference type="NCBIfam" id="TIGR01444">
    <property type="entry name" value="fkbM_fam"/>
    <property type="match status" value="1"/>
</dbReference>
<evidence type="ECO:0000313" key="2">
    <source>
        <dbReference type="EMBL" id="MCA9759330.1"/>
    </source>
</evidence>
<evidence type="ECO:0000259" key="1">
    <source>
        <dbReference type="Pfam" id="PF05050"/>
    </source>
</evidence>